<feature type="domain" description="Cation/H+ exchanger transmembrane" evidence="9">
    <location>
        <begin position="15"/>
        <end position="375"/>
    </location>
</feature>
<organism evidence="10 11">
    <name type="scientific">Desulfonema ishimotonii</name>
    <dbReference type="NCBI Taxonomy" id="45657"/>
    <lineage>
        <taxon>Bacteria</taxon>
        <taxon>Pseudomonadati</taxon>
        <taxon>Thermodesulfobacteriota</taxon>
        <taxon>Desulfobacteria</taxon>
        <taxon>Desulfobacterales</taxon>
        <taxon>Desulfococcaceae</taxon>
        <taxon>Desulfonema</taxon>
    </lineage>
</organism>
<dbReference type="Pfam" id="PF00999">
    <property type="entry name" value="Na_H_Exchanger"/>
    <property type="match status" value="1"/>
</dbReference>
<evidence type="ECO:0000313" key="11">
    <source>
        <dbReference type="Proteomes" id="UP000288096"/>
    </source>
</evidence>
<keyword evidence="3" id="KW-0050">Antiport</keyword>
<dbReference type="Proteomes" id="UP000288096">
    <property type="component" value="Unassembled WGS sequence"/>
</dbReference>
<proteinExistence type="predicted"/>
<feature type="transmembrane region" description="Helical" evidence="8">
    <location>
        <begin position="87"/>
        <end position="106"/>
    </location>
</feature>
<dbReference type="AlphaFoldDB" id="A0A401G3P3"/>
<evidence type="ECO:0000256" key="2">
    <source>
        <dbReference type="ARBA" id="ARBA00022448"/>
    </source>
</evidence>
<name>A0A401G3P3_9BACT</name>
<dbReference type="EMBL" id="BEXT01000001">
    <property type="protein sequence ID" value="GBC63862.1"/>
    <property type="molecule type" value="Genomic_DNA"/>
</dbReference>
<evidence type="ECO:0000256" key="1">
    <source>
        <dbReference type="ARBA" id="ARBA00004141"/>
    </source>
</evidence>
<dbReference type="InterPro" id="IPR006153">
    <property type="entry name" value="Cation/H_exchanger_TM"/>
</dbReference>
<dbReference type="GO" id="GO:0016020">
    <property type="term" value="C:membrane"/>
    <property type="evidence" value="ECO:0007669"/>
    <property type="project" value="UniProtKB-SubCell"/>
</dbReference>
<gene>
    <name evidence="10" type="ORF">DENIS_4861</name>
</gene>
<reference evidence="11" key="1">
    <citation type="submission" date="2017-11" db="EMBL/GenBank/DDBJ databases">
        <authorList>
            <person name="Watanabe M."/>
            <person name="Kojima H."/>
        </authorList>
    </citation>
    <scope>NUCLEOTIDE SEQUENCE [LARGE SCALE GENOMIC DNA]</scope>
    <source>
        <strain evidence="11">Tokyo 01</strain>
    </source>
</reference>
<protein>
    <submittedName>
        <fullName evidence="10">Cation:proton antiporter</fullName>
    </submittedName>
</protein>
<comment type="caution">
    <text evidence="10">The sequence shown here is derived from an EMBL/GenBank/DDBJ whole genome shotgun (WGS) entry which is preliminary data.</text>
</comment>
<keyword evidence="6" id="KW-0406">Ion transport</keyword>
<feature type="transmembrane region" description="Helical" evidence="8">
    <location>
        <begin position="172"/>
        <end position="194"/>
    </location>
</feature>
<dbReference type="InterPro" id="IPR038770">
    <property type="entry name" value="Na+/solute_symporter_sf"/>
</dbReference>
<feature type="transmembrane region" description="Helical" evidence="8">
    <location>
        <begin position="265"/>
        <end position="283"/>
    </location>
</feature>
<dbReference type="GO" id="GO:1902600">
    <property type="term" value="P:proton transmembrane transport"/>
    <property type="evidence" value="ECO:0007669"/>
    <property type="project" value="InterPro"/>
</dbReference>
<dbReference type="PANTHER" id="PTHR43562">
    <property type="entry name" value="NAPA-TYPE SODIUM/HYDROGEN ANTIPORTER"/>
    <property type="match status" value="1"/>
</dbReference>
<feature type="transmembrane region" description="Helical" evidence="8">
    <location>
        <begin position="295"/>
        <end position="317"/>
    </location>
</feature>
<reference evidence="11" key="2">
    <citation type="submission" date="2019-01" db="EMBL/GenBank/DDBJ databases">
        <title>Genome sequence of Desulfonema ishimotonii strain Tokyo 01.</title>
        <authorList>
            <person name="Fukui M."/>
        </authorList>
    </citation>
    <scope>NUCLEOTIDE SEQUENCE [LARGE SCALE GENOMIC DNA]</scope>
    <source>
        <strain evidence="11">Tokyo 01</strain>
    </source>
</reference>
<keyword evidence="11" id="KW-1185">Reference proteome</keyword>
<evidence type="ECO:0000256" key="8">
    <source>
        <dbReference type="SAM" id="Phobius"/>
    </source>
</evidence>
<keyword evidence="7 8" id="KW-0472">Membrane</keyword>
<comment type="subcellular location">
    <subcellularLocation>
        <location evidence="1">Membrane</location>
        <topology evidence="1">Multi-pass membrane protein</topology>
    </subcellularLocation>
</comment>
<keyword evidence="2" id="KW-0813">Transport</keyword>
<evidence type="ECO:0000313" key="10">
    <source>
        <dbReference type="EMBL" id="GBC63862.1"/>
    </source>
</evidence>
<dbReference type="Gene3D" id="1.20.1530.20">
    <property type="match status" value="1"/>
</dbReference>
<feature type="transmembrane region" description="Helical" evidence="8">
    <location>
        <begin position="329"/>
        <end position="347"/>
    </location>
</feature>
<evidence type="ECO:0000256" key="4">
    <source>
        <dbReference type="ARBA" id="ARBA00022692"/>
    </source>
</evidence>
<dbReference type="RefSeq" id="WP_124330893.1">
    <property type="nucleotide sequence ID" value="NZ_BEXT01000001.1"/>
</dbReference>
<keyword evidence="4 8" id="KW-0812">Transmembrane</keyword>
<accession>A0A401G3P3</accession>
<dbReference type="PANTHER" id="PTHR43562:SF1">
    <property type="entry name" value="NA(+)_H(+) ANTIPORTER YJBQ-RELATED"/>
    <property type="match status" value="1"/>
</dbReference>
<evidence type="ECO:0000256" key="6">
    <source>
        <dbReference type="ARBA" id="ARBA00023065"/>
    </source>
</evidence>
<feature type="transmembrane region" description="Helical" evidence="8">
    <location>
        <begin position="143"/>
        <end position="166"/>
    </location>
</feature>
<keyword evidence="5 8" id="KW-1133">Transmembrane helix</keyword>
<evidence type="ECO:0000259" key="9">
    <source>
        <dbReference type="Pfam" id="PF00999"/>
    </source>
</evidence>
<feature type="transmembrane region" description="Helical" evidence="8">
    <location>
        <begin position="359"/>
        <end position="378"/>
    </location>
</feature>
<evidence type="ECO:0000256" key="7">
    <source>
        <dbReference type="ARBA" id="ARBA00023136"/>
    </source>
</evidence>
<dbReference type="GO" id="GO:0015297">
    <property type="term" value="F:antiporter activity"/>
    <property type="evidence" value="ECO:0007669"/>
    <property type="project" value="UniProtKB-KW"/>
</dbReference>
<evidence type="ECO:0000256" key="5">
    <source>
        <dbReference type="ARBA" id="ARBA00022989"/>
    </source>
</evidence>
<evidence type="ECO:0000256" key="3">
    <source>
        <dbReference type="ARBA" id="ARBA00022449"/>
    </source>
</evidence>
<feature type="transmembrane region" description="Helical" evidence="8">
    <location>
        <begin position="54"/>
        <end position="75"/>
    </location>
</feature>
<sequence>MNIPQQYALPLVALAVLLLPGVSRILRIPAVVSEILFGVLLGRSVLRLEFGGDWLPFLAEFGFLLLMFQAGMEIDFSTLRQQSRGQIFFQILFFLATLGLSFLAAFMMGSGMFMALVLSTTSLGLVMPTLREAGLNKTELGQNILIAATLADFLTLFGITFFILFVRYGISWHFILPVPLFFGFGLMLKLGRLWAWWHPAQAEQVLGIREDSQEIGVRLCIALLFLFVGVSELVHLEPVLGAFLGGSLLSYTFREKANLETKLSALGFGFLIPVFFIHVGMQFDLSNVLSLSQIIFTAKLLVCALGVKLIPSLLLLFRGRKVREVFQTGFLLSSRLSLIIAAASIGVQNGLLTEDTKDAIVFLALITCFIGPTLFRAISGTPVSSGK</sequence>
<feature type="transmembrane region" description="Helical" evidence="8">
    <location>
        <begin position="215"/>
        <end position="230"/>
    </location>
</feature>
<dbReference type="OrthoDB" id="9793589at2"/>